<evidence type="ECO:0000313" key="3">
    <source>
        <dbReference type="EMBL" id="PRX11035.1"/>
    </source>
</evidence>
<dbReference type="EMBL" id="JPJI01000023">
    <property type="protein sequence ID" value="KEZ94015.1"/>
    <property type="molecule type" value="Genomic_DNA"/>
</dbReference>
<dbReference type="Proteomes" id="UP000028531">
    <property type="component" value="Unassembled WGS sequence"/>
</dbReference>
<proteinExistence type="predicted"/>
<dbReference type="RefSeq" id="WP_051788621.1">
    <property type="nucleotide sequence ID" value="NZ_JPJI01000023.1"/>
</dbReference>
<evidence type="ECO:0000256" key="1">
    <source>
        <dbReference type="SAM" id="MobiDB-lite"/>
    </source>
</evidence>
<name>A0A084JYI1_NONUL</name>
<dbReference type="EMBL" id="PVNA01000012">
    <property type="protein sequence ID" value="PRX11035.1"/>
    <property type="molecule type" value="Genomic_DNA"/>
</dbReference>
<reference evidence="2 4" key="1">
    <citation type="submission" date="2014-07" db="EMBL/GenBank/DDBJ databases">
        <title>Draft genome sequence of Nonlabens ulvanivorans, an ulvan degrading bacterium.</title>
        <authorList>
            <person name="Kopel M."/>
            <person name="Helbert W."/>
            <person name="Henrissat B."/>
            <person name="Doniger T."/>
            <person name="Banin E."/>
        </authorList>
    </citation>
    <scope>NUCLEOTIDE SEQUENCE [LARGE SCALE GENOMIC DNA]</scope>
    <source>
        <strain evidence="2 4">PLR</strain>
    </source>
</reference>
<sequence length="343" mass="39234">MLLNNRHGSVDSDSYRYGFQGQERDDEVKGEGNSYNYKYRMHDPRLGRFFAVDPLFRQYSYNSPYAFSENRVIDGVELEGLEFTVSKQQRAGTGAGRPVEYDIKVEYSPFIKMGVIEQSVGNTHAMNFGGQTEIRQVSPFNKFTQLIVGDASSLTEEYYGENVSQDMIINAASTRVKKEENFYKNISDKQNTTSYKLTSNYTFEGEEFEATKEYTTTSVLSEYSLKTVISISAENIESPFIQGLKEVFESKGYEIILNKVDFLMSPLQVNDPNNINGIEVNVNVSLADQEIEILKSTKKLISVEHVNSGTIIESDQHNENREAIIEQRKADRKERYEKKEKDE</sequence>
<keyword evidence="5" id="KW-1185">Reference proteome</keyword>
<evidence type="ECO:0000313" key="4">
    <source>
        <dbReference type="Proteomes" id="UP000028531"/>
    </source>
</evidence>
<feature type="region of interest" description="Disordered" evidence="1">
    <location>
        <begin position="1"/>
        <end position="31"/>
    </location>
</feature>
<reference evidence="3 5" key="2">
    <citation type="submission" date="2018-03" db="EMBL/GenBank/DDBJ databases">
        <title>Genomic Encyclopedia of Archaeal and Bacterial Type Strains, Phase II (KMG-II): from individual species to whole genera.</title>
        <authorList>
            <person name="Goeker M."/>
        </authorList>
    </citation>
    <scope>NUCLEOTIDE SEQUENCE [LARGE SCALE GENOMIC DNA]</scope>
    <source>
        <strain evidence="3 5">DSM 22727</strain>
    </source>
</reference>
<dbReference type="InterPro" id="IPR022385">
    <property type="entry name" value="Rhs_assc_core"/>
</dbReference>
<gene>
    <name evidence="2" type="ORF">IL45_02390</name>
    <name evidence="3" type="ORF">LY02_02875</name>
</gene>
<dbReference type="AlphaFoldDB" id="A0A084JYI1"/>
<comment type="caution">
    <text evidence="2">The sequence shown here is derived from an EMBL/GenBank/DDBJ whole genome shotgun (WGS) entry which is preliminary data.</text>
</comment>
<protein>
    <submittedName>
        <fullName evidence="3">RHS repeat-associated protein</fullName>
    </submittedName>
</protein>
<evidence type="ECO:0000313" key="2">
    <source>
        <dbReference type="EMBL" id="KEZ94015.1"/>
    </source>
</evidence>
<dbReference type="Proteomes" id="UP000239997">
    <property type="component" value="Unassembled WGS sequence"/>
</dbReference>
<dbReference type="OrthoDB" id="2972467at2"/>
<accession>A0A084JYI1</accession>
<dbReference type="InterPro" id="IPR050708">
    <property type="entry name" value="T6SS_VgrG/RHS"/>
</dbReference>
<dbReference type="PANTHER" id="PTHR32305:SF15">
    <property type="entry name" value="PROTEIN RHSA-RELATED"/>
    <property type="match status" value="1"/>
</dbReference>
<dbReference type="Gene3D" id="2.180.10.10">
    <property type="entry name" value="RHS repeat-associated core"/>
    <property type="match status" value="1"/>
</dbReference>
<evidence type="ECO:0000313" key="5">
    <source>
        <dbReference type="Proteomes" id="UP000239997"/>
    </source>
</evidence>
<dbReference type="PANTHER" id="PTHR32305">
    <property type="match status" value="1"/>
</dbReference>
<organism evidence="2 4">
    <name type="scientific">Nonlabens ulvanivorans</name>
    <name type="common">Persicivirga ulvanivorans</name>
    <dbReference type="NCBI Taxonomy" id="906888"/>
    <lineage>
        <taxon>Bacteria</taxon>
        <taxon>Pseudomonadati</taxon>
        <taxon>Bacteroidota</taxon>
        <taxon>Flavobacteriia</taxon>
        <taxon>Flavobacteriales</taxon>
        <taxon>Flavobacteriaceae</taxon>
        <taxon>Nonlabens</taxon>
    </lineage>
</organism>
<dbReference type="NCBIfam" id="TIGR03696">
    <property type="entry name" value="Rhs_assc_core"/>
    <property type="match status" value="1"/>
</dbReference>